<evidence type="ECO:0000313" key="2">
    <source>
        <dbReference type="Proteomes" id="UP001597158"/>
    </source>
</evidence>
<dbReference type="RefSeq" id="WP_277830412.1">
    <property type="nucleotide sequence ID" value="NZ_JARQZE010000001.1"/>
</dbReference>
<protein>
    <submittedName>
        <fullName evidence="1">Uncharacterized protein</fullName>
    </submittedName>
</protein>
<gene>
    <name evidence="1" type="ORF">ACFQ4M_00365</name>
</gene>
<proteinExistence type="predicted"/>
<accession>A0ABW3W7M7</accession>
<comment type="caution">
    <text evidence="1">The sequence shown here is derived from an EMBL/GenBank/DDBJ whole genome shotgun (WGS) entry which is preliminary data.</text>
</comment>
<sequence length="594" mass="62533">MNSPALAPFGLYRSAAFNAATRLSAGNSLTLDRPQAIGGGAFVFRLSLWLPLPPACRDARALQLADSRLELRFTPGEMTLATDDSHWFSSTEDTERTQARLGFVWPATVVRIDGPHAGAQYAFGLHRADGEAVSAEASQRGRTGQTLAPAWQGSPLVVRFDAPVPLQASATLKKPAAARPRKLQQARALGVPAAGGLIQSHDHGLVAAQAGIIEQLRRSSQLVPSVRIAARPTSPRLRLVLEEGGSERLLWQTIAAGEHPTAVSLPTAELAQEWAAALEQIIAACSKLAPGAGLPGLRLDIESDAPCTVNVLHAALALDAEYDLLADGQAMAPGAPRLVFDGSRRTRLALELPTPPAGNRRSLQLGGRMRCADMPGVGPGRDATTAAARQGLLLEEDHRVEGRLALLAPRRVAGLVLGWHPLSARLRGSLRVLPADARRGTPALLAQAFDFDTDTAGVLMLAVRWPALDLQAQALRIELGLQEGRGIWLSGSAGEDWHVRQDAGDLDGRALALTLDAAWLDDDAGDGTTGDGAPAPSFHLGSQSLTATDMAQGRFALSVAPPALDAWPGQPLCVESGIAAEVAIESAVLKLRLG</sequence>
<keyword evidence="2" id="KW-1185">Reference proteome</keyword>
<organism evidence="1 2">
    <name type="scientific">Thauera mechernichensis</name>
    <dbReference type="NCBI Taxonomy" id="82788"/>
    <lineage>
        <taxon>Bacteria</taxon>
        <taxon>Pseudomonadati</taxon>
        <taxon>Pseudomonadota</taxon>
        <taxon>Betaproteobacteria</taxon>
        <taxon>Rhodocyclales</taxon>
        <taxon>Zoogloeaceae</taxon>
        <taxon>Thauera</taxon>
    </lineage>
</organism>
<dbReference type="Proteomes" id="UP001597158">
    <property type="component" value="Unassembled WGS sequence"/>
</dbReference>
<dbReference type="EMBL" id="JBHTMC010000001">
    <property type="protein sequence ID" value="MFD1262013.1"/>
    <property type="molecule type" value="Genomic_DNA"/>
</dbReference>
<evidence type="ECO:0000313" key="1">
    <source>
        <dbReference type="EMBL" id="MFD1262013.1"/>
    </source>
</evidence>
<reference evidence="2" key="1">
    <citation type="journal article" date="2019" name="Int. J. Syst. Evol. Microbiol.">
        <title>The Global Catalogue of Microorganisms (GCM) 10K type strain sequencing project: providing services to taxonomists for standard genome sequencing and annotation.</title>
        <authorList>
            <consortium name="The Broad Institute Genomics Platform"/>
            <consortium name="The Broad Institute Genome Sequencing Center for Infectious Disease"/>
            <person name="Wu L."/>
            <person name="Ma J."/>
        </authorList>
    </citation>
    <scope>NUCLEOTIDE SEQUENCE [LARGE SCALE GENOMIC DNA]</scope>
    <source>
        <strain evidence="2">CCUG 48884</strain>
    </source>
</reference>
<name>A0ABW3W7M7_9RHOO</name>